<keyword evidence="3" id="KW-1185">Reference proteome</keyword>
<feature type="region of interest" description="Disordered" evidence="1">
    <location>
        <begin position="147"/>
        <end position="184"/>
    </location>
</feature>
<dbReference type="Proteomes" id="UP001139887">
    <property type="component" value="Unassembled WGS sequence"/>
</dbReference>
<evidence type="ECO:0000256" key="1">
    <source>
        <dbReference type="SAM" id="MobiDB-lite"/>
    </source>
</evidence>
<dbReference type="AlphaFoldDB" id="A0A9W8LZT2"/>
<dbReference type="EMBL" id="JANBUW010000070">
    <property type="protein sequence ID" value="KAJ2849573.1"/>
    <property type="molecule type" value="Genomic_DNA"/>
</dbReference>
<dbReference type="OrthoDB" id="5585989at2759"/>
<sequence>MLSGLSEDGASTARVRISTTNAYNALRIGPQPASLFSGYSGRITSYAASSDPGGLASPISCYDMQFADYNNDTSPLSSCHSVSDSNAVSVIRSDIAVYSGASEDVKFPFLPDNMSEFSGPYIHSSAGAVDRGGFYGPPSEHIPYIQLLPQQQQSTDTKRADRRGKKLKKRAGTTPPDYTMPSLGPSTSAHPWNHIMSRHNSAAKYRPSAATANTARTSGAMQQQAPQSSHVTSPAVNTAAIRPNAIMRFLKRIAPRS</sequence>
<proteinExistence type="predicted"/>
<feature type="region of interest" description="Disordered" evidence="1">
    <location>
        <begin position="201"/>
        <end position="236"/>
    </location>
</feature>
<comment type="caution">
    <text evidence="2">The sequence shown here is derived from an EMBL/GenBank/DDBJ whole genome shotgun (WGS) entry which is preliminary data.</text>
</comment>
<name>A0A9W8LZT2_9FUNG</name>
<protein>
    <submittedName>
        <fullName evidence="2">Uncharacterized protein</fullName>
    </submittedName>
</protein>
<accession>A0A9W8LZT2</accession>
<reference evidence="2" key="1">
    <citation type="submission" date="2022-07" db="EMBL/GenBank/DDBJ databases">
        <title>Phylogenomic reconstructions and comparative analyses of Kickxellomycotina fungi.</title>
        <authorList>
            <person name="Reynolds N.K."/>
            <person name="Stajich J.E."/>
            <person name="Barry K."/>
            <person name="Grigoriev I.V."/>
            <person name="Crous P."/>
            <person name="Smith M.E."/>
        </authorList>
    </citation>
    <scope>NUCLEOTIDE SEQUENCE</scope>
    <source>
        <strain evidence="2">NRRL 1566</strain>
    </source>
</reference>
<feature type="compositionally biased region" description="Polar residues" evidence="1">
    <location>
        <begin position="210"/>
        <end position="236"/>
    </location>
</feature>
<evidence type="ECO:0000313" key="3">
    <source>
        <dbReference type="Proteomes" id="UP001139887"/>
    </source>
</evidence>
<feature type="compositionally biased region" description="Basic residues" evidence="1">
    <location>
        <begin position="160"/>
        <end position="171"/>
    </location>
</feature>
<evidence type="ECO:0000313" key="2">
    <source>
        <dbReference type="EMBL" id="KAJ2849573.1"/>
    </source>
</evidence>
<gene>
    <name evidence="2" type="ORF">IWW36_002529</name>
</gene>
<organism evidence="2 3">
    <name type="scientific">Coemansia brasiliensis</name>
    <dbReference type="NCBI Taxonomy" id="2650707"/>
    <lineage>
        <taxon>Eukaryota</taxon>
        <taxon>Fungi</taxon>
        <taxon>Fungi incertae sedis</taxon>
        <taxon>Zoopagomycota</taxon>
        <taxon>Kickxellomycotina</taxon>
        <taxon>Kickxellomycetes</taxon>
        <taxon>Kickxellales</taxon>
        <taxon>Kickxellaceae</taxon>
        <taxon>Coemansia</taxon>
    </lineage>
</organism>